<dbReference type="Proteomes" id="UP000663870">
    <property type="component" value="Unassembled WGS sequence"/>
</dbReference>
<feature type="region of interest" description="Disordered" evidence="1">
    <location>
        <begin position="1"/>
        <end position="71"/>
    </location>
</feature>
<dbReference type="EMBL" id="CAJNOL010012852">
    <property type="protein sequence ID" value="CAF1661438.1"/>
    <property type="molecule type" value="Genomic_DNA"/>
</dbReference>
<evidence type="ECO:0000313" key="2">
    <source>
        <dbReference type="EMBL" id="CAF1519711.1"/>
    </source>
</evidence>
<comment type="caution">
    <text evidence="2">The sequence shown here is derived from an EMBL/GenBank/DDBJ whole genome shotgun (WGS) entry which is preliminary data.</text>
</comment>
<evidence type="ECO:0000313" key="3">
    <source>
        <dbReference type="EMBL" id="CAF1661438.1"/>
    </source>
</evidence>
<accession>A0A815UMQ9</accession>
<feature type="compositionally biased region" description="Basic and acidic residues" evidence="1">
    <location>
        <begin position="7"/>
        <end position="17"/>
    </location>
</feature>
<protein>
    <submittedName>
        <fullName evidence="2">Uncharacterized protein</fullName>
    </submittedName>
</protein>
<sequence>MVNANTAKEKANRNDEKEHDDDDNNNNEENETDDEETMQDNQDENYQTNTSKITIKEDVIDDVPANLIENK</sequence>
<dbReference type="EMBL" id="CAJNOH010011016">
    <property type="protein sequence ID" value="CAF1519711.1"/>
    <property type="molecule type" value="Genomic_DNA"/>
</dbReference>
<evidence type="ECO:0000313" key="4">
    <source>
        <dbReference type="Proteomes" id="UP000663854"/>
    </source>
</evidence>
<evidence type="ECO:0000313" key="5">
    <source>
        <dbReference type="Proteomes" id="UP000663870"/>
    </source>
</evidence>
<reference evidence="2" key="1">
    <citation type="submission" date="2021-02" db="EMBL/GenBank/DDBJ databases">
        <authorList>
            <person name="Nowell W R."/>
        </authorList>
    </citation>
    <scope>NUCLEOTIDE SEQUENCE</scope>
</reference>
<feature type="compositionally biased region" description="Acidic residues" evidence="1">
    <location>
        <begin position="18"/>
        <end position="43"/>
    </location>
</feature>
<proteinExistence type="predicted"/>
<name>A0A815UMQ9_9BILA</name>
<evidence type="ECO:0000256" key="1">
    <source>
        <dbReference type="SAM" id="MobiDB-lite"/>
    </source>
</evidence>
<keyword evidence="5" id="KW-1185">Reference proteome</keyword>
<dbReference type="AlphaFoldDB" id="A0A815UMQ9"/>
<gene>
    <name evidence="3" type="ORF">JXQ802_LOCUS56124</name>
    <name evidence="2" type="ORF">PYM288_LOCUS39572</name>
</gene>
<organism evidence="2 4">
    <name type="scientific">Rotaria sordida</name>
    <dbReference type="NCBI Taxonomy" id="392033"/>
    <lineage>
        <taxon>Eukaryota</taxon>
        <taxon>Metazoa</taxon>
        <taxon>Spiralia</taxon>
        <taxon>Gnathifera</taxon>
        <taxon>Rotifera</taxon>
        <taxon>Eurotatoria</taxon>
        <taxon>Bdelloidea</taxon>
        <taxon>Philodinida</taxon>
        <taxon>Philodinidae</taxon>
        <taxon>Rotaria</taxon>
    </lineage>
</organism>
<dbReference type="Proteomes" id="UP000663854">
    <property type="component" value="Unassembled WGS sequence"/>
</dbReference>